<name>A0A9W6ZBN0_9STRA</name>
<keyword evidence="4" id="KW-1185">Reference proteome</keyword>
<protein>
    <recommendedName>
        <fullName evidence="2">THIF-type NAD/FAD binding fold domain-containing protein</fullName>
    </recommendedName>
</protein>
<evidence type="ECO:0000313" key="4">
    <source>
        <dbReference type="Proteomes" id="UP001165082"/>
    </source>
</evidence>
<reference evidence="3" key="1">
    <citation type="submission" date="2022-07" db="EMBL/GenBank/DDBJ databases">
        <title>Genome analysis of Parmales, a sister group of diatoms, reveals the evolutionary specialization of diatoms from phago-mixotrophs to photoautotrophs.</title>
        <authorList>
            <person name="Ban H."/>
            <person name="Sato S."/>
            <person name="Yoshikawa S."/>
            <person name="Kazumasa Y."/>
            <person name="Nakamura Y."/>
            <person name="Ichinomiya M."/>
            <person name="Saitoh K."/>
            <person name="Sato N."/>
            <person name="Blanc-Mathieu R."/>
            <person name="Endo H."/>
            <person name="Kuwata A."/>
            <person name="Ogata H."/>
        </authorList>
    </citation>
    <scope>NUCLEOTIDE SEQUENCE</scope>
</reference>
<feature type="non-terminal residue" evidence="3">
    <location>
        <position position="285"/>
    </location>
</feature>
<dbReference type="InterPro" id="IPR035985">
    <property type="entry name" value="Ubiquitin-activating_enz"/>
</dbReference>
<sequence length="285" mass="30178">MHLLLISLLLIFLPSIKSLTPSPLTNPELQRYARHLVLPSFTILNQSILKSSSVLVIGAGGLGSPALLYLSSMGVGTIGIVDGDTVDISNLQRQVIHSESDVGALKCKSAASACRSINSNVEVLEYPVELTPSTGPGIFSDRPWDLCIDGSDNFPTKYLISDLCSLHSLPFAYAAISAFEGQVCVFNSPPSLGPTFRDYLPVPPDPGEIPSCAEGGVLGAVPGVVGTMQVVEGVKALVNGKVDGGGEGVRMGRRGRRGEADIIIWDAIEGEIRKVKVVREGGERR</sequence>
<feature type="signal peptide" evidence="1">
    <location>
        <begin position="1"/>
        <end position="18"/>
    </location>
</feature>
<dbReference type="GO" id="GO:0016779">
    <property type="term" value="F:nucleotidyltransferase activity"/>
    <property type="evidence" value="ECO:0007669"/>
    <property type="project" value="TreeGrafter"/>
</dbReference>
<evidence type="ECO:0000256" key="1">
    <source>
        <dbReference type="SAM" id="SignalP"/>
    </source>
</evidence>
<dbReference type="GO" id="GO:0004792">
    <property type="term" value="F:thiosulfate-cyanide sulfurtransferase activity"/>
    <property type="evidence" value="ECO:0007669"/>
    <property type="project" value="TreeGrafter"/>
</dbReference>
<keyword evidence="1" id="KW-0732">Signal</keyword>
<accession>A0A9W6ZBN0</accession>
<dbReference type="AlphaFoldDB" id="A0A9W6ZBN0"/>
<comment type="caution">
    <text evidence="3">The sequence shown here is derived from an EMBL/GenBank/DDBJ whole genome shotgun (WGS) entry which is preliminary data.</text>
</comment>
<dbReference type="Gene3D" id="3.40.50.720">
    <property type="entry name" value="NAD(P)-binding Rossmann-like Domain"/>
    <property type="match status" value="1"/>
</dbReference>
<dbReference type="InterPro" id="IPR000594">
    <property type="entry name" value="ThiF_NAD_FAD-bd"/>
</dbReference>
<dbReference type="SUPFAM" id="SSF69572">
    <property type="entry name" value="Activating enzymes of the ubiquitin-like proteins"/>
    <property type="match status" value="1"/>
</dbReference>
<dbReference type="Proteomes" id="UP001165082">
    <property type="component" value="Unassembled WGS sequence"/>
</dbReference>
<dbReference type="GO" id="GO:0042292">
    <property type="term" value="F:URM1 activating enzyme activity"/>
    <property type="evidence" value="ECO:0007669"/>
    <property type="project" value="TreeGrafter"/>
</dbReference>
<dbReference type="PANTHER" id="PTHR10953:SF102">
    <property type="entry name" value="ADENYLYLTRANSFERASE AND SULFURTRANSFERASE MOCS3"/>
    <property type="match status" value="1"/>
</dbReference>
<dbReference type="GO" id="GO:0005737">
    <property type="term" value="C:cytoplasm"/>
    <property type="evidence" value="ECO:0007669"/>
    <property type="project" value="TreeGrafter"/>
</dbReference>
<dbReference type="Pfam" id="PF00899">
    <property type="entry name" value="ThiF"/>
    <property type="match status" value="1"/>
</dbReference>
<dbReference type="PANTHER" id="PTHR10953">
    <property type="entry name" value="UBIQUITIN-ACTIVATING ENZYME E1"/>
    <property type="match status" value="1"/>
</dbReference>
<dbReference type="InterPro" id="IPR045886">
    <property type="entry name" value="ThiF/MoeB/HesA"/>
</dbReference>
<dbReference type="OrthoDB" id="10261062at2759"/>
<evidence type="ECO:0000313" key="3">
    <source>
        <dbReference type="EMBL" id="GMH51477.1"/>
    </source>
</evidence>
<evidence type="ECO:0000259" key="2">
    <source>
        <dbReference type="Pfam" id="PF00899"/>
    </source>
</evidence>
<organism evidence="3 4">
    <name type="scientific">Triparma retinervis</name>
    <dbReference type="NCBI Taxonomy" id="2557542"/>
    <lineage>
        <taxon>Eukaryota</taxon>
        <taxon>Sar</taxon>
        <taxon>Stramenopiles</taxon>
        <taxon>Ochrophyta</taxon>
        <taxon>Bolidophyceae</taxon>
        <taxon>Parmales</taxon>
        <taxon>Triparmaceae</taxon>
        <taxon>Triparma</taxon>
    </lineage>
</organism>
<gene>
    <name evidence="3" type="ORF">TrRE_jg3634</name>
</gene>
<feature type="domain" description="THIF-type NAD/FAD binding fold" evidence="2">
    <location>
        <begin position="32"/>
        <end position="239"/>
    </location>
</feature>
<proteinExistence type="predicted"/>
<feature type="chain" id="PRO_5040731911" description="THIF-type NAD/FAD binding fold domain-containing protein" evidence="1">
    <location>
        <begin position="19"/>
        <end position="285"/>
    </location>
</feature>
<dbReference type="CDD" id="cd00757">
    <property type="entry name" value="ThiF_MoeB_HesA_family"/>
    <property type="match status" value="1"/>
</dbReference>
<dbReference type="EMBL" id="BRXZ01001982">
    <property type="protein sequence ID" value="GMH51477.1"/>
    <property type="molecule type" value="Genomic_DNA"/>
</dbReference>